<dbReference type="AlphaFoldDB" id="A0AB37UFC9"/>
<gene>
    <name evidence="2" type="ORF">DSM107010_44130</name>
</gene>
<keyword evidence="1" id="KW-1133">Transmembrane helix</keyword>
<reference evidence="2 3" key="1">
    <citation type="journal article" date="2019" name="Genome Biol. Evol.">
        <title>Day and night: Metabolic profiles and evolutionary relationships of six axenic non-marine cyanobacteria.</title>
        <authorList>
            <person name="Will S.E."/>
            <person name="Henke P."/>
            <person name="Boedeker C."/>
            <person name="Huang S."/>
            <person name="Brinkmann H."/>
            <person name="Rohde M."/>
            <person name="Jarek M."/>
            <person name="Friedl T."/>
            <person name="Seufert S."/>
            <person name="Schumacher M."/>
            <person name="Overmann J."/>
            <person name="Neumann-Schaal M."/>
            <person name="Petersen J."/>
        </authorList>
    </citation>
    <scope>NUCLEOTIDE SEQUENCE [LARGE SCALE GENOMIC DNA]</scope>
    <source>
        <strain evidence="2 3">SAG 39.79</strain>
    </source>
</reference>
<dbReference type="Proteomes" id="UP000282574">
    <property type="component" value="Unassembled WGS sequence"/>
</dbReference>
<feature type="transmembrane region" description="Helical" evidence="1">
    <location>
        <begin position="6"/>
        <end position="24"/>
    </location>
</feature>
<protein>
    <submittedName>
        <fullName evidence="2">Uncharacterized protein</fullName>
    </submittedName>
</protein>
<keyword evidence="1" id="KW-0472">Membrane</keyword>
<organism evidence="2 3">
    <name type="scientific">Chroococcidiopsis cubana SAG 39.79</name>
    <dbReference type="NCBI Taxonomy" id="388085"/>
    <lineage>
        <taxon>Bacteria</taxon>
        <taxon>Bacillati</taxon>
        <taxon>Cyanobacteriota</taxon>
        <taxon>Cyanophyceae</taxon>
        <taxon>Chroococcidiopsidales</taxon>
        <taxon>Chroococcidiopsidaceae</taxon>
        <taxon>Chroococcidiopsis</taxon>
    </lineage>
</organism>
<dbReference type="EMBL" id="RSCK01000045">
    <property type="protein sequence ID" value="RUT09481.1"/>
    <property type="molecule type" value="Genomic_DNA"/>
</dbReference>
<keyword evidence="1" id="KW-0812">Transmembrane</keyword>
<evidence type="ECO:0000256" key="1">
    <source>
        <dbReference type="SAM" id="Phobius"/>
    </source>
</evidence>
<proteinExistence type="predicted"/>
<dbReference type="RefSeq" id="WP_181246386.1">
    <property type="nucleotide sequence ID" value="NZ_JAVKZF010000002.1"/>
</dbReference>
<name>A0AB37UFC9_9CYAN</name>
<accession>A0AB37UFC9</accession>
<evidence type="ECO:0000313" key="2">
    <source>
        <dbReference type="EMBL" id="RUT09481.1"/>
    </source>
</evidence>
<evidence type="ECO:0000313" key="3">
    <source>
        <dbReference type="Proteomes" id="UP000282574"/>
    </source>
</evidence>
<keyword evidence="3" id="KW-1185">Reference proteome</keyword>
<sequence>MKIATQQAVIIIRIIFVFSISLASDKRKVLANNFAIALGSSMTDKYDVDVSVPSGV</sequence>
<comment type="caution">
    <text evidence="2">The sequence shown here is derived from an EMBL/GenBank/DDBJ whole genome shotgun (WGS) entry which is preliminary data.</text>
</comment>